<dbReference type="EMBL" id="CP094970">
    <property type="protein sequence ID" value="UYM07671.1"/>
    <property type="molecule type" value="Genomic_DNA"/>
</dbReference>
<dbReference type="AlphaFoldDB" id="A0AA46TLV2"/>
<sequence>MTKRRMSAKTRREFVVRSTKASAQLEQRVVPADHVRSEKVERFVTSLRSKA</sequence>
<keyword evidence="2" id="KW-1185">Reference proteome</keyword>
<accession>A0AA46TLV2</accession>
<dbReference type="RefSeq" id="WP_271636647.1">
    <property type="nucleotide sequence ID" value="NZ_CP094970.1"/>
</dbReference>
<reference evidence="1" key="1">
    <citation type="submission" date="2022-01" db="EMBL/GenBank/DDBJ databases">
        <title>Nocardioidaceae gen. sp. A5X3R13.</title>
        <authorList>
            <person name="Lopez Marin M.A."/>
            <person name="Uhlik O."/>
        </authorList>
    </citation>
    <scope>NUCLEOTIDE SEQUENCE</scope>
    <source>
        <strain evidence="1">A5X3R13</strain>
    </source>
</reference>
<evidence type="ECO:0000313" key="2">
    <source>
        <dbReference type="Proteomes" id="UP001164390"/>
    </source>
</evidence>
<gene>
    <name evidence="1" type="ORF">L0C25_11545</name>
</gene>
<dbReference type="KEGG" id="sgrg:L0C25_11545"/>
<evidence type="ECO:0000313" key="1">
    <source>
        <dbReference type="EMBL" id="UYM07671.1"/>
    </source>
</evidence>
<name>A0AA46TLV2_9ACTN</name>
<organism evidence="1 2">
    <name type="scientific">Solicola gregarius</name>
    <dbReference type="NCBI Taxonomy" id="2908642"/>
    <lineage>
        <taxon>Bacteria</taxon>
        <taxon>Bacillati</taxon>
        <taxon>Actinomycetota</taxon>
        <taxon>Actinomycetes</taxon>
        <taxon>Propionibacteriales</taxon>
        <taxon>Nocardioidaceae</taxon>
        <taxon>Solicola</taxon>
    </lineage>
</organism>
<dbReference type="Proteomes" id="UP001164390">
    <property type="component" value="Chromosome"/>
</dbReference>
<protein>
    <submittedName>
        <fullName evidence="1">Uncharacterized protein</fullName>
    </submittedName>
</protein>
<proteinExistence type="predicted"/>